<evidence type="ECO:0000256" key="1">
    <source>
        <dbReference type="SAM" id="Phobius"/>
    </source>
</evidence>
<keyword evidence="1" id="KW-0812">Transmembrane</keyword>
<keyword evidence="1" id="KW-0472">Membrane</keyword>
<dbReference type="Proteomes" id="UP000189981">
    <property type="component" value="Unassembled WGS sequence"/>
</dbReference>
<dbReference type="AlphaFoldDB" id="A0A1T5BCU8"/>
<dbReference type="RefSeq" id="WP_079701971.1">
    <property type="nucleotide sequence ID" value="NZ_FUYR01000001.1"/>
</dbReference>
<keyword evidence="1" id="KW-1133">Transmembrane helix</keyword>
<feature type="transmembrane region" description="Helical" evidence="1">
    <location>
        <begin position="129"/>
        <end position="150"/>
    </location>
</feature>
<evidence type="ECO:0000313" key="3">
    <source>
        <dbReference type="Proteomes" id="UP000189981"/>
    </source>
</evidence>
<organism evidence="2 3">
    <name type="scientific">Daejeonella lutea</name>
    <dbReference type="NCBI Taxonomy" id="572036"/>
    <lineage>
        <taxon>Bacteria</taxon>
        <taxon>Pseudomonadati</taxon>
        <taxon>Bacteroidota</taxon>
        <taxon>Sphingobacteriia</taxon>
        <taxon>Sphingobacteriales</taxon>
        <taxon>Sphingobacteriaceae</taxon>
        <taxon>Daejeonella</taxon>
    </lineage>
</organism>
<gene>
    <name evidence="2" type="ORF">SAMN05661099_1502</name>
</gene>
<evidence type="ECO:0008006" key="4">
    <source>
        <dbReference type="Google" id="ProtNLM"/>
    </source>
</evidence>
<dbReference type="EMBL" id="FUYR01000001">
    <property type="protein sequence ID" value="SKB45048.1"/>
    <property type="molecule type" value="Genomic_DNA"/>
</dbReference>
<feature type="transmembrane region" description="Helical" evidence="1">
    <location>
        <begin position="192"/>
        <end position="215"/>
    </location>
</feature>
<protein>
    <recommendedName>
        <fullName evidence="4">Membrane domain of glycerophosphoryl diester phosphodiesterase</fullName>
    </recommendedName>
</protein>
<feature type="transmembrane region" description="Helical" evidence="1">
    <location>
        <begin position="34"/>
        <end position="52"/>
    </location>
</feature>
<name>A0A1T5BCU8_9SPHI</name>
<sequence length="295" mass="33594">MEESFEPRKVRDFGEIINDTFVFIFKTWKPLLKAYATICGFFVIGSLLATLLQQFRMMKGMREGFANVPRNPFGILSNMLGFEYIVAMLFSFMTYTVITLTTLSFIHLYREKGNEVPTVEEVWTFVKFYFFQFLGSGILMFILFFVGFMFCLVPGIYLYPIISLIFPIMLIESTNLGFAFSKAFTLIKGNWWATFGVQAIMLILITLAGFVFYIPMMVAGMGGFFTGIAKMNTLNVVLKVVIAHINMAFFVFPNIAIALSYYSLSEQKDGTGLMDRIKSFGKKDTGNPELAPEEY</sequence>
<proteinExistence type="predicted"/>
<dbReference type="OrthoDB" id="1049480at2"/>
<accession>A0A1T5BCU8</accession>
<dbReference type="STRING" id="572036.SAMN05661099_1502"/>
<keyword evidence="3" id="KW-1185">Reference proteome</keyword>
<reference evidence="3" key="1">
    <citation type="submission" date="2017-02" db="EMBL/GenBank/DDBJ databases">
        <authorList>
            <person name="Varghese N."/>
            <person name="Submissions S."/>
        </authorList>
    </citation>
    <scope>NUCLEOTIDE SEQUENCE [LARGE SCALE GENOMIC DNA]</scope>
    <source>
        <strain evidence="3">DSM 22385</strain>
    </source>
</reference>
<evidence type="ECO:0000313" key="2">
    <source>
        <dbReference type="EMBL" id="SKB45048.1"/>
    </source>
</evidence>
<feature type="transmembrane region" description="Helical" evidence="1">
    <location>
        <begin position="236"/>
        <end position="264"/>
    </location>
</feature>
<feature type="transmembrane region" description="Helical" evidence="1">
    <location>
        <begin position="84"/>
        <end position="109"/>
    </location>
</feature>
<feature type="transmembrane region" description="Helical" evidence="1">
    <location>
        <begin position="157"/>
        <end position="180"/>
    </location>
</feature>